<feature type="transmembrane region" description="Helical" evidence="1">
    <location>
        <begin position="100"/>
        <end position="121"/>
    </location>
</feature>
<gene>
    <name evidence="2" type="ORF">Glove_74g278</name>
</gene>
<feature type="transmembrane region" description="Helical" evidence="1">
    <location>
        <begin position="154"/>
        <end position="176"/>
    </location>
</feature>
<protein>
    <submittedName>
        <fullName evidence="2">Uncharacterized protein</fullName>
    </submittedName>
</protein>
<feature type="transmembrane region" description="Helical" evidence="1">
    <location>
        <begin position="65"/>
        <end position="88"/>
    </location>
</feature>
<keyword evidence="1" id="KW-0472">Membrane</keyword>
<reference evidence="2 3" key="1">
    <citation type="submission" date="2018-08" db="EMBL/GenBank/DDBJ databases">
        <title>Genome and evolution of the arbuscular mycorrhizal fungus Diversispora epigaea (formerly Glomus versiforme) and its bacterial endosymbionts.</title>
        <authorList>
            <person name="Sun X."/>
            <person name="Fei Z."/>
            <person name="Harrison M."/>
        </authorList>
    </citation>
    <scope>NUCLEOTIDE SEQUENCE [LARGE SCALE GENOMIC DNA]</scope>
    <source>
        <strain evidence="2 3">IT104</strain>
    </source>
</reference>
<proteinExistence type="predicted"/>
<comment type="caution">
    <text evidence="2">The sequence shown here is derived from an EMBL/GenBank/DDBJ whole genome shotgun (WGS) entry which is preliminary data.</text>
</comment>
<feature type="transmembrane region" description="Helical" evidence="1">
    <location>
        <begin position="188"/>
        <end position="210"/>
    </location>
</feature>
<dbReference type="EMBL" id="PQFF01000070">
    <property type="protein sequence ID" value="RHZ84829.1"/>
    <property type="molecule type" value="Genomic_DNA"/>
</dbReference>
<dbReference type="AlphaFoldDB" id="A0A397J915"/>
<accession>A0A397J915</accession>
<feature type="transmembrane region" description="Helical" evidence="1">
    <location>
        <begin position="248"/>
        <end position="270"/>
    </location>
</feature>
<organism evidence="2 3">
    <name type="scientific">Diversispora epigaea</name>
    <dbReference type="NCBI Taxonomy" id="1348612"/>
    <lineage>
        <taxon>Eukaryota</taxon>
        <taxon>Fungi</taxon>
        <taxon>Fungi incertae sedis</taxon>
        <taxon>Mucoromycota</taxon>
        <taxon>Glomeromycotina</taxon>
        <taxon>Glomeromycetes</taxon>
        <taxon>Diversisporales</taxon>
        <taxon>Diversisporaceae</taxon>
        <taxon>Diversispora</taxon>
    </lineage>
</organism>
<evidence type="ECO:0000313" key="3">
    <source>
        <dbReference type="Proteomes" id="UP000266861"/>
    </source>
</evidence>
<evidence type="ECO:0000313" key="2">
    <source>
        <dbReference type="EMBL" id="RHZ84829.1"/>
    </source>
</evidence>
<feature type="transmembrane region" description="Helical" evidence="1">
    <location>
        <begin position="282"/>
        <end position="306"/>
    </location>
</feature>
<sequence>MSSKTCSWNMTFIEDCLNDNLKWFYYVAITSFVIITLLTTIILIYKCCDNSPLWDDYMFEPSFGFLFWLALQALSRTLLLIIIFLNIFPGCYILRTIINGSSWIFGTCVSATYLVGIFRAIPRLTFHQSTTNREDNQSKPTTSFIPNQRSLATIYWTFIITFSIIIFTLTSIRGYAVSTHKDNMNNTVSLIILFVIGISNISIVLCFLKYGGLLFTLINECALITGGKDFRVRVQSELHKSYVNKLRILSSSITILVLWSSMSCFVFSILGTMAKGSTVMLYILIIVNKLLTVLGILVTFSGVFYYQLSAAKTNSIVDVDDTDTFDVA</sequence>
<dbReference type="OrthoDB" id="2418080at2759"/>
<keyword evidence="1" id="KW-0812">Transmembrane</keyword>
<keyword evidence="3" id="KW-1185">Reference proteome</keyword>
<dbReference type="Proteomes" id="UP000266861">
    <property type="component" value="Unassembled WGS sequence"/>
</dbReference>
<name>A0A397J915_9GLOM</name>
<evidence type="ECO:0000256" key="1">
    <source>
        <dbReference type="SAM" id="Phobius"/>
    </source>
</evidence>
<keyword evidence="1" id="KW-1133">Transmembrane helix</keyword>
<feature type="transmembrane region" description="Helical" evidence="1">
    <location>
        <begin position="23"/>
        <end position="45"/>
    </location>
</feature>